<dbReference type="EMBL" id="BSPG01000010">
    <property type="protein sequence ID" value="GLS44204.1"/>
    <property type="molecule type" value="Genomic_DNA"/>
</dbReference>
<proteinExistence type="predicted"/>
<organism evidence="3 4">
    <name type="scientific">Methylobacterium brachythecii</name>
    <dbReference type="NCBI Taxonomy" id="1176177"/>
    <lineage>
        <taxon>Bacteria</taxon>
        <taxon>Pseudomonadati</taxon>
        <taxon>Pseudomonadota</taxon>
        <taxon>Alphaproteobacteria</taxon>
        <taxon>Hyphomicrobiales</taxon>
        <taxon>Methylobacteriaceae</taxon>
        <taxon>Methylobacterium</taxon>
    </lineage>
</organism>
<reference evidence="2" key="4">
    <citation type="submission" date="2023-01" db="EMBL/GenBank/DDBJ databases">
        <title>Draft genome sequence of Methylobacterium brachythecii strain NBRC 107710.</title>
        <authorList>
            <person name="Sun Q."/>
            <person name="Mori K."/>
        </authorList>
    </citation>
    <scope>NUCLEOTIDE SEQUENCE</scope>
    <source>
        <strain evidence="2">NBRC 107710</strain>
    </source>
</reference>
<dbReference type="Proteomes" id="UP000517759">
    <property type="component" value="Unassembled WGS sequence"/>
</dbReference>
<evidence type="ECO:0000256" key="1">
    <source>
        <dbReference type="SAM" id="MobiDB-lite"/>
    </source>
</evidence>
<protein>
    <submittedName>
        <fullName evidence="3">Uncharacterized protein</fullName>
    </submittedName>
</protein>
<accession>A0A7W6F7Q7</accession>
<feature type="region of interest" description="Disordered" evidence="1">
    <location>
        <begin position="110"/>
        <end position="177"/>
    </location>
</feature>
<dbReference type="RefSeq" id="WP_246413169.1">
    <property type="nucleotide sequence ID" value="NZ_BSPG01000010.1"/>
</dbReference>
<reference evidence="2" key="1">
    <citation type="journal article" date="2014" name="Int. J. Syst. Evol. Microbiol.">
        <title>Complete genome of a new Firmicutes species belonging to the dominant human colonic microbiota ('Ruminococcus bicirculans') reveals two chromosomes and a selective capacity to utilize plant glucans.</title>
        <authorList>
            <consortium name="NISC Comparative Sequencing Program"/>
            <person name="Wegmann U."/>
            <person name="Louis P."/>
            <person name="Goesmann A."/>
            <person name="Henrissat B."/>
            <person name="Duncan S.H."/>
            <person name="Flint H.J."/>
        </authorList>
    </citation>
    <scope>NUCLEOTIDE SEQUENCE</scope>
    <source>
        <strain evidence="2">NBRC 107710</strain>
    </source>
</reference>
<evidence type="ECO:0000313" key="4">
    <source>
        <dbReference type="Proteomes" id="UP000517759"/>
    </source>
</evidence>
<feature type="compositionally biased region" description="Basic and acidic residues" evidence="1">
    <location>
        <begin position="155"/>
        <end position="164"/>
    </location>
</feature>
<evidence type="ECO:0000313" key="3">
    <source>
        <dbReference type="EMBL" id="MBB3903635.1"/>
    </source>
</evidence>
<dbReference type="EMBL" id="JACIDN010000005">
    <property type="protein sequence ID" value="MBB3903635.1"/>
    <property type="molecule type" value="Genomic_DNA"/>
</dbReference>
<evidence type="ECO:0000313" key="2">
    <source>
        <dbReference type="EMBL" id="GLS44204.1"/>
    </source>
</evidence>
<dbReference type="Proteomes" id="UP001156881">
    <property type="component" value="Unassembled WGS sequence"/>
</dbReference>
<reference evidence="5" key="2">
    <citation type="journal article" date="2019" name="Int. J. Syst. Evol. Microbiol.">
        <title>The Global Catalogue of Microorganisms (GCM) 10K type strain sequencing project: providing services to taxonomists for standard genome sequencing and annotation.</title>
        <authorList>
            <consortium name="The Broad Institute Genomics Platform"/>
            <consortium name="The Broad Institute Genome Sequencing Center for Infectious Disease"/>
            <person name="Wu L."/>
            <person name="Ma J."/>
        </authorList>
    </citation>
    <scope>NUCLEOTIDE SEQUENCE [LARGE SCALE GENOMIC DNA]</scope>
    <source>
        <strain evidence="5">NBRC 107710</strain>
    </source>
</reference>
<dbReference type="AlphaFoldDB" id="A0A7W6F7Q7"/>
<gene>
    <name evidence="2" type="ORF">GCM10007884_21920</name>
    <name evidence="3" type="ORF">GGR33_003144</name>
</gene>
<comment type="caution">
    <text evidence="3">The sequence shown here is derived from an EMBL/GenBank/DDBJ whole genome shotgun (WGS) entry which is preliminary data.</text>
</comment>
<feature type="compositionally biased region" description="Low complexity" evidence="1">
    <location>
        <begin position="131"/>
        <end position="140"/>
    </location>
</feature>
<feature type="compositionally biased region" description="Basic and acidic residues" evidence="1">
    <location>
        <begin position="115"/>
        <end position="124"/>
    </location>
</feature>
<reference evidence="3 4" key="3">
    <citation type="submission" date="2020-08" db="EMBL/GenBank/DDBJ databases">
        <title>Genomic Encyclopedia of Type Strains, Phase IV (KMG-IV): sequencing the most valuable type-strain genomes for metagenomic binning, comparative biology and taxonomic classification.</title>
        <authorList>
            <person name="Goeker M."/>
        </authorList>
    </citation>
    <scope>NUCLEOTIDE SEQUENCE [LARGE SCALE GENOMIC DNA]</scope>
    <source>
        <strain evidence="3 4">DSM 24105</strain>
    </source>
</reference>
<sequence>MIKVADRPAATAPLVGPELPSLVLFGRSATGRPRAAWFSGADADAANVAAGVSKLRTQSLSDEAQRELGGQFARGRILASGKAFVPFAPRDLYGRFTALVGDSFGFREAATGKADNPKESDKPATEPAKNGSASGMAASSVVQVKGGEGGGTAHPAEEPPKPRPGDPTFIGEPSPRSTDQIGLGSVVLANAGADDGWWEAEVIAFNGRVFSLRWRDYPTEPTILRRGTEVALLPADVT</sequence>
<evidence type="ECO:0000313" key="5">
    <source>
        <dbReference type="Proteomes" id="UP001156881"/>
    </source>
</evidence>
<keyword evidence="5" id="KW-1185">Reference proteome</keyword>
<name>A0A7W6F7Q7_9HYPH</name>